<feature type="signal peptide" evidence="1">
    <location>
        <begin position="1"/>
        <end position="21"/>
    </location>
</feature>
<dbReference type="EMBL" id="LDJR01000058">
    <property type="protein sequence ID" value="OAK67880.1"/>
    <property type="molecule type" value="Genomic_DNA"/>
</dbReference>
<reference evidence="2 3" key="1">
    <citation type="submission" date="2015-05" db="EMBL/GenBank/DDBJ databases">
        <title>Comparison of genome.</title>
        <authorList>
            <person name="Zheng Z."/>
            <person name="Sun M."/>
        </authorList>
    </citation>
    <scope>NUCLEOTIDE SEQUENCE [LARGE SCALE GENOMIC DNA]</scope>
    <source>
        <strain evidence="2 3">G25-74</strain>
    </source>
</reference>
<dbReference type="AlphaFoldDB" id="A0A177ZKQ2"/>
<dbReference type="RefSeq" id="WP_064468614.1">
    <property type="nucleotide sequence ID" value="NZ_LDJR01000058.1"/>
</dbReference>
<keyword evidence="3" id="KW-1185">Reference proteome</keyword>
<gene>
    <name evidence="2" type="ORF">ABB05_17715</name>
</gene>
<keyword evidence="1" id="KW-0732">Signal</keyword>
<accession>A0A177ZKQ2</accession>
<proteinExistence type="predicted"/>
<name>A0A177ZKQ2_9BACI</name>
<dbReference type="Proteomes" id="UP000077881">
    <property type="component" value="Unassembled WGS sequence"/>
</dbReference>
<organism evidence="2 3">
    <name type="scientific">Lederbergia galactosidilytica</name>
    <dbReference type="NCBI Taxonomy" id="217031"/>
    <lineage>
        <taxon>Bacteria</taxon>
        <taxon>Bacillati</taxon>
        <taxon>Bacillota</taxon>
        <taxon>Bacilli</taxon>
        <taxon>Bacillales</taxon>
        <taxon>Bacillaceae</taxon>
        <taxon>Lederbergia</taxon>
    </lineage>
</organism>
<dbReference type="PATRIC" id="fig|217031.6.peg.3844"/>
<sequence>MLKLKTLVMVLCLSVAMTTTAGGVLAHGSNHFKMDKGEFQTLIDKGYAKKDIYHAKGIAYFAKKDIEDVLNHYQKSGSWEKTASHFGVDLKKMKAKHKKMKAKHEKIKKFYKENEEEILIFIAGYSSLSIEELKKIQQDNSLKTQQLMRAAIIAKLSNSALVDIVNEQKMGKKFYEIAKNRNVKKNEFIKEMKRIHHEMEENIRS</sequence>
<evidence type="ECO:0000313" key="3">
    <source>
        <dbReference type="Proteomes" id="UP000077881"/>
    </source>
</evidence>
<comment type="caution">
    <text evidence="2">The sequence shown here is derived from an EMBL/GenBank/DDBJ whole genome shotgun (WGS) entry which is preliminary data.</text>
</comment>
<evidence type="ECO:0000256" key="1">
    <source>
        <dbReference type="SAM" id="SignalP"/>
    </source>
</evidence>
<protein>
    <submittedName>
        <fullName evidence="2">Uncharacterized protein</fullName>
    </submittedName>
</protein>
<dbReference type="OrthoDB" id="2907171at2"/>
<evidence type="ECO:0000313" key="2">
    <source>
        <dbReference type="EMBL" id="OAK67880.1"/>
    </source>
</evidence>
<feature type="chain" id="PRO_5038521204" evidence="1">
    <location>
        <begin position="22"/>
        <end position="205"/>
    </location>
</feature>